<feature type="transmembrane region" description="Helical" evidence="1">
    <location>
        <begin position="79"/>
        <end position="99"/>
    </location>
</feature>
<keyword evidence="1" id="KW-0812">Transmembrane</keyword>
<feature type="transmembrane region" description="Helical" evidence="1">
    <location>
        <begin position="7"/>
        <end position="24"/>
    </location>
</feature>
<dbReference type="RefSeq" id="WP_166273584.1">
    <property type="nucleotide sequence ID" value="NZ_JAAFGS010000002.1"/>
</dbReference>
<proteinExistence type="predicted"/>
<keyword evidence="1" id="KW-1133">Transmembrane helix</keyword>
<keyword evidence="1" id="KW-0472">Membrane</keyword>
<reference evidence="2 3" key="1">
    <citation type="submission" date="2020-01" db="EMBL/GenBank/DDBJ databases">
        <title>Polyphasic characterisation and genomic insights into a novel alkali tolerant bacterium VR-M41.</title>
        <authorList>
            <person name="Vemuluri V.R."/>
        </authorList>
    </citation>
    <scope>NUCLEOTIDE SEQUENCE [LARGE SCALE GENOMIC DNA]</scope>
    <source>
        <strain evidence="2 3">VR-M41</strain>
    </source>
</reference>
<evidence type="ECO:0000256" key="1">
    <source>
        <dbReference type="SAM" id="Phobius"/>
    </source>
</evidence>
<evidence type="ECO:0000313" key="2">
    <source>
        <dbReference type="EMBL" id="NGZ75173.1"/>
    </source>
</evidence>
<evidence type="ECO:0008006" key="4">
    <source>
        <dbReference type="Google" id="ProtNLM"/>
    </source>
</evidence>
<organism evidence="2 3">
    <name type="scientific">Saccharibacillus alkalitolerans</name>
    <dbReference type="NCBI Taxonomy" id="2705290"/>
    <lineage>
        <taxon>Bacteria</taxon>
        <taxon>Bacillati</taxon>
        <taxon>Bacillota</taxon>
        <taxon>Bacilli</taxon>
        <taxon>Bacillales</taxon>
        <taxon>Paenibacillaceae</taxon>
        <taxon>Saccharibacillus</taxon>
    </lineage>
</organism>
<name>A0ABX0F2F0_9BACL</name>
<feature type="transmembrane region" description="Helical" evidence="1">
    <location>
        <begin position="36"/>
        <end position="54"/>
    </location>
</feature>
<protein>
    <recommendedName>
        <fullName evidence="4">DUF2178 domain-containing protein</fullName>
    </recommendedName>
</protein>
<dbReference type="EMBL" id="JAAFGS010000002">
    <property type="protein sequence ID" value="NGZ75173.1"/>
    <property type="molecule type" value="Genomic_DNA"/>
</dbReference>
<accession>A0ABX0F2F0</accession>
<evidence type="ECO:0000313" key="3">
    <source>
        <dbReference type="Proteomes" id="UP000800303"/>
    </source>
</evidence>
<comment type="caution">
    <text evidence="2">The sequence shown here is derived from an EMBL/GenBank/DDBJ whole genome shotgun (WGS) entry which is preliminary data.</text>
</comment>
<gene>
    <name evidence="2" type="ORF">GYN08_07570</name>
</gene>
<dbReference type="Proteomes" id="UP000800303">
    <property type="component" value="Unassembled WGS sequence"/>
</dbReference>
<keyword evidence="3" id="KW-1185">Reference proteome</keyword>
<sequence length="129" mass="14640">MKTKKILGWISGSATLIVIGYTLYKMANGQQIGSSEIYAIGITLSMFFSAIAWGHKGEDDGVRQDEELGRRISERSGMIGYYVLLVLLFLSVIGERYLYDVQSPWLLILLAVGIFLHPMIEFLQTRKYR</sequence>
<feature type="transmembrane region" description="Helical" evidence="1">
    <location>
        <begin position="105"/>
        <end position="123"/>
    </location>
</feature>